<sequence length="251" mass="28591">MGNRANLSLQAASDWGDANLVRFNASKTQACLFTTEKSPFNLAPTFRNVPLPVTNHLELLGIDLSSKLNFGNYIESRAKTASKKLGILSKVRHYFTPDQLLSLYSAQVRSCMEYCCDLWDGSARYQLEALESIDRRARKLIGDEMFASRQLQSLEHRRLVASLCVFYRLHFGECAQELHKLIPPAPFYHQTTRHGQGFHPYVVDIPPTSFLIIRTAKEWNSLPASLFPDTYNLGIFKARVNRHYLSLRAPP</sequence>
<dbReference type="EMBL" id="CAKOGL010000013">
    <property type="protein sequence ID" value="CAH2094022.1"/>
    <property type="molecule type" value="Genomic_DNA"/>
</dbReference>
<dbReference type="AlphaFoldDB" id="A0AAU9U7C9"/>
<evidence type="ECO:0000313" key="1">
    <source>
        <dbReference type="EMBL" id="CAH2094022.1"/>
    </source>
</evidence>
<protein>
    <recommendedName>
        <fullName evidence="3">Reverse transcriptase</fullName>
    </recommendedName>
</protein>
<gene>
    <name evidence="1" type="ORF">EEDITHA_LOCUS9627</name>
</gene>
<name>A0AAU9U7C9_EUPED</name>
<dbReference type="PANTHER" id="PTHR33332">
    <property type="entry name" value="REVERSE TRANSCRIPTASE DOMAIN-CONTAINING PROTEIN"/>
    <property type="match status" value="1"/>
</dbReference>
<organism evidence="1 2">
    <name type="scientific">Euphydryas editha</name>
    <name type="common">Edith's checkerspot</name>
    <dbReference type="NCBI Taxonomy" id="104508"/>
    <lineage>
        <taxon>Eukaryota</taxon>
        <taxon>Metazoa</taxon>
        <taxon>Ecdysozoa</taxon>
        <taxon>Arthropoda</taxon>
        <taxon>Hexapoda</taxon>
        <taxon>Insecta</taxon>
        <taxon>Pterygota</taxon>
        <taxon>Neoptera</taxon>
        <taxon>Endopterygota</taxon>
        <taxon>Lepidoptera</taxon>
        <taxon>Glossata</taxon>
        <taxon>Ditrysia</taxon>
        <taxon>Papilionoidea</taxon>
        <taxon>Nymphalidae</taxon>
        <taxon>Nymphalinae</taxon>
        <taxon>Euphydryas</taxon>
    </lineage>
</organism>
<comment type="caution">
    <text evidence="1">The sequence shown here is derived from an EMBL/GenBank/DDBJ whole genome shotgun (WGS) entry which is preliminary data.</text>
</comment>
<proteinExistence type="predicted"/>
<dbReference type="Proteomes" id="UP001153954">
    <property type="component" value="Unassembled WGS sequence"/>
</dbReference>
<evidence type="ECO:0000313" key="2">
    <source>
        <dbReference type="Proteomes" id="UP001153954"/>
    </source>
</evidence>
<evidence type="ECO:0008006" key="3">
    <source>
        <dbReference type="Google" id="ProtNLM"/>
    </source>
</evidence>
<reference evidence="1" key="1">
    <citation type="submission" date="2022-03" db="EMBL/GenBank/DDBJ databases">
        <authorList>
            <person name="Tunstrom K."/>
        </authorList>
    </citation>
    <scope>NUCLEOTIDE SEQUENCE</scope>
</reference>
<accession>A0AAU9U7C9</accession>
<keyword evidence="2" id="KW-1185">Reference proteome</keyword>